<comment type="caution">
    <text evidence="1">The sequence shown here is derived from an EMBL/GenBank/DDBJ whole genome shotgun (WGS) entry which is preliminary data.</text>
</comment>
<gene>
    <name evidence="1" type="ORF">MSG28_004356</name>
</gene>
<dbReference type="Proteomes" id="UP001064048">
    <property type="component" value="Chromosome 6"/>
</dbReference>
<accession>A0ACC0KIP0</accession>
<proteinExistence type="predicted"/>
<organism evidence="1 2">
    <name type="scientific">Choristoneura fumiferana</name>
    <name type="common">Spruce budworm moth</name>
    <name type="synonym">Archips fumiferana</name>
    <dbReference type="NCBI Taxonomy" id="7141"/>
    <lineage>
        <taxon>Eukaryota</taxon>
        <taxon>Metazoa</taxon>
        <taxon>Ecdysozoa</taxon>
        <taxon>Arthropoda</taxon>
        <taxon>Hexapoda</taxon>
        <taxon>Insecta</taxon>
        <taxon>Pterygota</taxon>
        <taxon>Neoptera</taxon>
        <taxon>Endopterygota</taxon>
        <taxon>Lepidoptera</taxon>
        <taxon>Glossata</taxon>
        <taxon>Ditrysia</taxon>
        <taxon>Tortricoidea</taxon>
        <taxon>Tortricidae</taxon>
        <taxon>Tortricinae</taxon>
        <taxon>Choristoneura</taxon>
    </lineage>
</organism>
<protein>
    <submittedName>
        <fullName evidence="1">Uncharacterized protein</fullName>
    </submittedName>
</protein>
<evidence type="ECO:0000313" key="1">
    <source>
        <dbReference type="EMBL" id="KAI8436317.1"/>
    </source>
</evidence>
<evidence type="ECO:0000313" key="2">
    <source>
        <dbReference type="Proteomes" id="UP001064048"/>
    </source>
</evidence>
<sequence>MSNMRTVGTAARLASKRPFRVSIEGNIGSGKSTCIKFFEKFRNVEAHPEPLKEWRNVAGHNLLGLVYSEVNTWTFPFQHYVHLSRLKIQTSPPSHADITVKMFERSVQNSRHCFVENAKKQHYLQDPEYEVLMSWYDYTEKNLDIALDLIVYLRTTPQVVWERVMKRGRAEESEVPLAYLQEVHDSYENWLSAPDVGCEVLTIDADKNLDAVVEDLERYSYKILGGNHTN</sequence>
<dbReference type="EMBL" id="CM046106">
    <property type="protein sequence ID" value="KAI8436317.1"/>
    <property type="molecule type" value="Genomic_DNA"/>
</dbReference>
<name>A0ACC0KIP0_CHOFU</name>
<keyword evidence="2" id="KW-1185">Reference proteome</keyword>
<reference evidence="1 2" key="1">
    <citation type="journal article" date="2022" name="Genome Biol. Evol.">
        <title>The Spruce Budworm Genome: Reconstructing the Evolutionary History of Antifreeze Proteins.</title>
        <authorList>
            <person name="Beliveau C."/>
            <person name="Gagne P."/>
            <person name="Picq S."/>
            <person name="Vernygora O."/>
            <person name="Keeling C.I."/>
            <person name="Pinkney K."/>
            <person name="Doucet D."/>
            <person name="Wen F."/>
            <person name="Johnston J.S."/>
            <person name="Maaroufi H."/>
            <person name="Boyle B."/>
            <person name="Laroche J."/>
            <person name="Dewar K."/>
            <person name="Juretic N."/>
            <person name="Blackburn G."/>
            <person name="Nisole A."/>
            <person name="Brunet B."/>
            <person name="Brandao M."/>
            <person name="Lumley L."/>
            <person name="Duan J."/>
            <person name="Quan G."/>
            <person name="Lucarotti C.J."/>
            <person name="Roe A.D."/>
            <person name="Sperling F.A.H."/>
            <person name="Levesque R.C."/>
            <person name="Cusson M."/>
        </authorList>
    </citation>
    <scope>NUCLEOTIDE SEQUENCE [LARGE SCALE GENOMIC DNA]</scope>
    <source>
        <strain evidence="1">Glfc:IPQL:Cfum</strain>
    </source>
</reference>